<organism evidence="1">
    <name type="scientific">marine metagenome</name>
    <dbReference type="NCBI Taxonomy" id="408172"/>
    <lineage>
        <taxon>unclassified sequences</taxon>
        <taxon>metagenomes</taxon>
        <taxon>ecological metagenomes</taxon>
    </lineage>
</organism>
<dbReference type="AlphaFoldDB" id="A0A382JBJ1"/>
<gene>
    <name evidence="1" type="ORF">METZ01_LOCUS261883</name>
</gene>
<reference evidence="1" key="1">
    <citation type="submission" date="2018-05" db="EMBL/GenBank/DDBJ databases">
        <authorList>
            <person name="Lanie J.A."/>
            <person name="Ng W.-L."/>
            <person name="Kazmierczak K.M."/>
            <person name="Andrzejewski T.M."/>
            <person name="Davidsen T.M."/>
            <person name="Wayne K.J."/>
            <person name="Tettelin H."/>
            <person name="Glass J.I."/>
            <person name="Rusch D."/>
            <person name="Podicherti R."/>
            <person name="Tsui H.-C.T."/>
            <person name="Winkler M.E."/>
        </authorList>
    </citation>
    <scope>NUCLEOTIDE SEQUENCE</scope>
</reference>
<proteinExistence type="predicted"/>
<protein>
    <submittedName>
        <fullName evidence="1">Uncharacterized protein</fullName>
    </submittedName>
</protein>
<accession>A0A382JBJ1</accession>
<evidence type="ECO:0000313" key="1">
    <source>
        <dbReference type="EMBL" id="SVC09029.1"/>
    </source>
</evidence>
<name>A0A382JBJ1_9ZZZZ</name>
<sequence>MFTEPDVAVIVALPSATAVTSPADDTVAMDELDVAQVTVGLAIVLLFASFTVGTSDAVSPNEAKVRLSDDKVIELPT</sequence>
<dbReference type="EMBL" id="UINC01072988">
    <property type="protein sequence ID" value="SVC09029.1"/>
    <property type="molecule type" value="Genomic_DNA"/>
</dbReference>